<evidence type="ECO:0000256" key="4">
    <source>
        <dbReference type="ARBA" id="ARBA00019465"/>
    </source>
</evidence>
<dbReference type="GO" id="GO:0015940">
    <property type="term" value="P:pantothenate biosynthetic process"/>
    <property type="evidence" value="ECO:0007669"/>
    <property type="project" value="InterPro"/>
</dbReference>
<evidence type="ECO:0000256" key="8">
    <source>
        <dbReference type="ARBA" id="ARBA00032024"/>
    </source>
</evidence>
<name>A0A8T8E4C6_9EURY</name>
<proteinExistence type="inferred from homology"/>
<dbReference type="InterPro" id="IPR003710">
    <property type="entry name" value="ApbA"/>
</dbReference>
<evidence type="ECO:0000256" key="3">
    <source>
        <dbReference type="ARBA" id="ARBA00013014"/>
    </source>
</evidence>
<dbReference type="RefSeq" id="WP_204748653.1">
    <property type="nucleotide sequence ID" value="NZ_CP069188.1"/>
</dbReference>
<keyword evidence="5 12" id="KW-0521">NADP</keyword>
<dbReference type="Proteomes" id="UP000637819">
    <property type="component" value="Chromosome"/>
</dbReference>
<keyword evidence="6 12" id="KW-0173">Coenzyme A biosynthesis</keyword>
<dbReference type="InterPro" id="IPR013752">
    <property type="entry name" value="KPA_reductase"/>
</dbReference>
<dbReference type="Pfam" id="PF08546">
    <property type="entry name" value="ApbA_C"/>
    <property type="match status" value="1"/>
</dbReference>
<sequence>MKFAVFGAGGVGGYLGARLADAGHEVHLIARGDHLEALRTDGLRLESVAGETTIELPATDDPGEIGPCDYVLFCVKAYDTRDAAGDLEPLFGEETAVVSFQNGVDNERWLAEEIGDERVVGGVAYIFSTIGEPGVVEHTGGPARFVYGELDGRRTDRIEALDDALSESEGVDAVLADDVRIELWRKFAFICAQAGMTAATRLPVGEIRDTDASWAMYRRLIEEVCTVARAEGVELPDGLVDEWLEFARELDPEMYSSLQYDLTHGKPMELDALHASVVRHAADCGVDAPMNEAVHAILRPWADRNRKDD</sequence>
<dbReference type="FunFam" id="3.40.50.720:FF:000307">
    <property type="entry name" value="2-dehydropantoate 2-reductase"/>
    <property type="match status" value="1"/>
</dbReference>
<dbReference type="InterPro" id="IPR008927">
    <property type="entry name" value="6-PGluconate_DH-like_C_sf"/>
</dbReference>
<dbReference type="InterPro" id="IPR013328">
    <property type="entry name" value="6PGD_dom2"/>
</dbReference>
<dbReference type="NCBIfam" id="TIGR00745">
    <property type="entry name" value="apbA_panE"/>
    <property type="match status" value="1"/>
</dbReference>
<evidence type="ECO:0000313" key="15">
    <source>
        <dbReference type="EMBL" id="QRV16350.1"/>
    </source>
</evidence>
<dbReference type="EC" id="1.1.1.169" evidence="3 12"/>
<dbReference type="AlphaFoldDB" id="A0A8T8E4C6"/>
<dbReference type="Gene3D" id="1.10.1040.10">
    <property type="entry name" value="N-(1-d-carboxylethyl)-l-norvaline Dehydrogenase, domain 2"/>
    <property type="match status" value="1"/>
</dbReference>
<dbReference type="GO" id="GO:0005737">
    <property type="term" value="C:cytoplasm"/>
    <property type="evidence" value="ECO:0007669"/>
    <property type="project" value="TreeGrafter"/>
</dbReference>
<dbReference type="PANTHER" id="PTHR21708:SF26">
    <property type="entry name" value="2-DEHYDROPANTOATE 2-REDUCTASE"/>
    <property type="match status" value="1"/>
</dbReference>
<dbReference type="FunFam" id="1.10.1040.10:FF:000017">
    <property type="entry name" value="2-dehydropantoate 2-reductase"/>
    <property type="match status" value="1"/>
</dbReference>
<dbReference type="GO" id="GO:0008677">
    <property type="term" value="F:2-dehydropantoate 2-reductase activity"/>
    <property type="evidence" value="ECO:0007669"/>
    <property type="project" value="UniProtKB-EC"/>
</dbReference>
<feature type="domain" description="Ketopantoate reductase N-terminal" evidence="13">
    <location>
        <begin position="4"/>
        <end position="151"/>
    </location>
</feature>
<keyword evidence="7 12" id="KW-0560">Oxidoreductase</keyword>
<comment type="similarity">
    <text evidence="2 12">Belongs to the ketopantoate reductase family.</text>
</comment>
<evidence type="ECO:0000256" key="5">
    <source>
        <dbReference type="ARBA" id="ARBA00022857"/>
    </source>
</evidence>
<evidence type="ECO:0000256" key="11">
    <source>
        <dbReference type="ARBA" id="ARBA00056765"/>
    </source>
</evidence>
<dbReference type="PANTHER" id="PTHR21708">
    <property type="entry name" value="PROBABLE 2-DEHYDROPANTOATE 2-REDUCTASE"/>
    <property type="match status" value="1"/>
</dbReference>
<comment type="pathway">
    <text evidence="1 12">Cofactor biosynthesis; coenzyme A biosynthesis.</text>
</comment>
<dbReference type="GeneID" id="62874561"/>
<comment type="catalytic activity">
    <reaction evidence="10">
        <text>(R)-pantoate + NAD(+) = 2-dehydropantoate + NADH + H(+)</text>
        <dbReference type="Rhea" id="RHEA:61292"/>
        <dbReference type="ChEBI" id="CHEBI:11561"/>
        <dbReference type="ChEBI" id="CHEBI:15378"/>
        <dbReference type="ChEBI" id="CHEBI:15980"/>
        <dbReference type="ChEBI" id="CHEBI:57540"/>
        <dbReference type="ChEBI" id="CHEBI:57945"/>
    </reaction>
    <physiologicalReaction direction="right-to-left" evidence="10">
        <dbReference type="Rhea" id="RHEA:61294"/>
    </physiologicalReaction>
</comment>
<dbReference type="InterPro" id="IPR013332">
    <property type="entry name" value="KPR_N"/>
</dbReference>
<dbReference type="SUPFAM" id="SSF48179">
    <property type="entry name" value="6-phosphogluconate dehydrogenase C-terminal domain-like"/>
    <property type="match status" value="1"/>
</dbReference>
<dbReference type="Gene3D" id="3.40.50.720">
    <property type="entry name" value="NAD(P)-binding Rossmann-like Domain"/>
    <property type="match status" value="1"/>
</dbReference>
<evidence type="ECO:0000256" key="6">
    <source>
        <dbReference type="ARBA" id="ARBA00022993"/>
    </source>
</evidence>
<evidence type="ECO:0000256" key="10">
    <source>
        <dbReference type="ARBA" id="ARBA00048196"/>
    </source>
</evidence>
<dbReference type="EMBL" id="CP069188">
    <property type="protein sequence ID" value="QRV16350.1"/>
    <property type="molecule type" value="Genomic_DNA"/>
</dbReference>
<comment type="catalytic activity">
    <reaction evidence="9">
        <text>(R)-pantoate + NADP(+) = 2-dehydropantoate + NADPH + H(+)</text>
        <dbReference type="Rhea" id="RHEA:16233"/>
        <dbReference type="ChEBI" id="CHEBI:11561"/>
        <dbReference type="ChEBI" id="CHEBI:15378"/>
        <dbReference type="ChEBI" id="CHEBI:15980"/>
        <dbReference type="ChEBI" id="CHEBI:57783"/>
        <dbReference type="ChEBI" id="CHEBI:58349"/>
        <dbReference type="EC" id="1.1.1.169"/>
    </reaction>
    <physiologicalReaction direction="right-to-left" evidence="9">
        <dbReference type="Rhea" id="RHEA:16235"/>
    </physiologicalReaction>
</comment>
<organism evidence="15 16">
    <name type="scientific">Haloterrigena salifodinae</name>
    <dbReference type="NCBI Taxonomy" id="2675099"/>
    <lineage>
        <taxon>Archaea</taxon>
        <taxon>Methanobacteriati</taxon>
        <taxon>Methanobacteriota</taxon>
        <taxon>Stenosarchaea group</taxon>
        <taxon>Halobacteria</taxon>
        <taxon>Halobacteriales</taxon>
        <taxon>Natrialbaceae</taxon>
        <taxon>Haloterrigena</taxon>
    </lineage>
</organism>
<dbReference type="InterPro" id="IPR036291">
    <property type="entry name" value="NAD(P)-bd_dom_sf"/>
</dbReference>
<dbReference type="InterPro" id="IPR051402">
    <property type="entry name" value="KPR-Related"/>
</dbReference>
<evidence type="ECO:0000256" key="7">
    <source>
        <dbReference type="ARBA" id="ARBA00023002"/>
    </source>
</evidence>
<dbReference type="NCBIfam" id="NF005091">
    <property type="entry name" value="PRK06522.2-2"/>
    <property type="match status" value="1"/>
</dbReference>
<protein>
    <recommendedName>
        <fullName evidence="4 12">2-dehydropantoate 2-reductase</fullName>
        <ecNumber evidence="3 12">1.1.1.169</ecNumber>
    </recommendedName>
    <alternativeName>
        <fullName evidence="8 12">Ketopantoate reductase</fullName>
    </alternativeName>
</protein>
<dbReference type="SUPFAM" id="SSF51735">
    <property type="entry name" value="NAD(P)-binding Rossmann-fold domains"/>
    <property type="match status" value="1"/>
</dbReference>
<feature type="domain" description="Ketopantoate reductase C-terminal" evidence="14">
    <location>
        <begin position="179"/>
        <end position="299"/>
    </location>
</feature>
<gene>
    <name evidence="15" type="ORF">JMJ58_05515</name>
</gene>
<accession>A0A8T8E4C6</accession>
<comment type="function">
    <text evidence="12">Catalyzes the NADPH-dependent reduction of ketopantoate into pantoic acid.</text>
</comment>
<keyword evidence="16" id="KW-1185">Reference proteome</keyword>
<comment type="function">
    <text evidence="11">Catalyzes the NAD(P)H-dependent reduction of ketopantoate into pantoic acid.</text>
</comment>
<evidence type="ECO:0000256" key="1">
    <source>
        <dbReference type="ARBA" id="ARBA00004724"/>
    </source>
</evidence>
<evidence type="ECO:0000259" key="13">
    <source>
        <dbReference type="Pfam" id="PF02558"/>
    </source>
</evidence>
<evidence type="ECO:0000259" key="14">
    <source>
        <dbReference type="Pfam" id="PF08546"/>
    </source>
</evidence>
<evidence type="ECO:0000256" key="2">
    <source>
        <dbReference type="ARBA" id="ARBA00007870"/>
    </source>
</evidence>
<dbReference type="OrthoDB" id="201845at2157"/>
<reference evidence="15 16" key="1">
    <citation type="submission" date="2021-01" db="EMBL/GenBank/DDBJ databases">
        <title>Genome Sequence and Methylation Pattern of Haloterrigena salifodinae BOL5-1, An Extremely Halophilic Archaeon from a Bolivian Salt Mine.</title>
        <authorList>
            <person name="DasSarma P."/>
            <person name="Anton B.P."/>
            <person name="DasSarma S.L."/>
            <person name="von Ehrenheim H.A.L."/>
            <person name="Martinez F.L."/>
            <person name="Guzman D."/>
            <person name="Roberts R.J."/>
            <person name="DasSarma S."/>
        </authorList>
    </citation>
    <scope>NUCLEOTIDE SEQUENCE [LARGE SCALE GENOMIC DNA]</scope>
    <source>
        <strain evidence="15 16">BOL5-1</strain>
    </source>
</reference>
<evidence type="ECO:0000256" key="12">
    <source>
        <dbReference type="RuleBase" id="RU362068"/>
    </source>
</evidence>
<evidence type="ECO:0000313" key="16">
    <source>
        <dbReference type="Proteomes" id="UP000637819"/>
    </source>
</evidence>
<evidence type="ECO:0000256" key="9">
    <source>
        <dbReference type="ARBA" id="ARBA00047506"/>
    </source>
</evidence>
<dbReference type="GO" id="GO:0015937">
    <property type="term" value="P:coenzyme A biosynthetic process"/>
    <property type="evidence" value="ECO:0007669"/>
    <property type="project" value="UniProtKB-KW"/>
</dbReference>
<dbReference type="Pfam" id="PF02558">
    <property type="entry name" value="ApbA"/>
    <property type="match status" value="1"/>
</dbReference>
<dbReference type="KEGG" id="hsal:JMJ58_05515"/>